<evidence type="ECO:0000313" key="3">
    <source>
        <dbReference type="EMBL" id="GBN45014.1"/>
    </source>
</evidence>
<comment type="caution">
    <text evidence="3">The sequence shown here is derived from an EMBL/GenBank/DDBJ whole genome shotgun (WGS) entry which is preliminary data.</text>
</comment>
<evidence type="ECO:0008006" key="5">
    <source>
        <dbReference type="Google" id="ProtNLM"/>
    </source>
</evidence>
<dbReference type="Proteomes" id="UP000499080">
    <property type="component" value="Unassembled WGS sequence"/>
</dbReference>
<gene>
    <name evidence="3" type="ORF">AVEN_56210_1</name>
</gene>
<reference evidence="3 4" key="1">
    <citation type="journal article" date="2019" name="Sci. Rep.">
        <title>Orb-weaving spider Araneus ventricosus genome elucidates the spidroin gene catalogue.</title>
        <authorList>
            <person name="Kono N."/>
            <person name="Nakamura H."/>
            <person name="Ohtoshi R."/>
            <person name="Moran D.A.P."/>
            <person name="Shinohara A."/>
            <person name="Yoshida Y."/>
            <person name="Fujiwara M."/>
            <person name="Mori M."/>
            <person name="Tomita M."/>
            <person name="Arakawa K."/>
        </authorList>
    </citation>
    <scope>NUCLEOTIDE SEQUENCE [LARGE SCALE GENOMIC DNA]</scope>
</reference>
<accession>A0A4Y2P0X6</accession>
<dbReference type="GO" id="GO:0003824">
    <property type="term" value="F:catalytic activity"/>
    <property type="evidence" value="ECO:0007669"/>
    <property type="project" value="InterPro"/>
</dbReference>
<dbReference type="InterPro" id="IPR036691">
    <property type="entry name" value="Endo/exonu/phosph_ase_sf"/>
</dbReference>
<dbReference type="EMBL" id="BGPR01010232">
    <property type="protein sequence ID" value="GBN45014.1"/>
    <property type="molecule type" value="Genomic_DNA"/>
</dbReference>
<protein>
    <recommendedName>
        <fullName evidence="5">Endonuclease/exonuclease/phosphatase domain-containing protein</fullName>
    </recommendedName>
</protein>
<evidence type="ECO:0000313" key="4">
    <source>
        <dbReference type="Proteomes" id="UP000499080"/>
    </source>
</evidence>
<dbReference type="PANTHER" id="PTHR33273:SF4">
    <property type="entry name" value="ENDONUCLEASE_EXONUCLEASE_PHOSPHATASE DOMAIN-CONTAINING PROTEIN"/>
    <property type="match status" value="1"/>
</dbReference>
<dbReference type="Pfam" id="PF14529">
    <property type="entry name" value="Exo_endo_phos_2"/>
    <property type="match status" value="1"/>
</dbReference>
<evidence type="ECO:0000259" key="2">
    <source>
        <dbReference type="Pfam" id="PF14529"/>
    </source>
</evidence>
<dbReference type="Gene3D" id="3.60.10.10">
    <property type="entry name" value="Endonuclease/exonuclease/phosphatase"/>
    <property type="match status" value="1"/>
</dbReference>
<name>A0A4Y2P0X6_ARAVE</name>
<sequence length="306" mass="35259">MFEYPRVQSTINACGRAIQGQGVVEGLYLHLKNLRGSASYWQTAHNELIAFIRCLGLLTWFITLSCNDLNWLHMRKAFLIADGTPDEDPSQINLDEVQRLIESYPVVLSRQFSRCLDAFMKLIQRKLHKPLIANYTFYSTPSRTGRDIRGTGIFIKNNIHHTHYPDPSLRQIESTIVTIHQPTSQDSINIISIYLPNGSDSSFIYDIETLIQTNYRTILIGDFNDKHRTWNCERANPSGMRLNSYSRKLKLKVIAPDHPTRIRKNSNNIIDFAIARNIDYQYSIKTITDLTSDHLPILLHLNTKLN</sequence>
<dbReference type="PANTHER" id="PTHR33273">
    <property type="entry name" value="DOMAIN-CONTAINING PROTEIN, PUTATIVE-RELATED"/>
    <property type="match status" value="1"/>
</dbReference>
<dbReference type="OrthoDB" id="416437at2759"/>
<dbReference type="SUPFAM" id="SSF56219">
    <property type="entry name" value="DNase I-like"/>
    <property type="match status" value="1"/>
</dbReference>
<evidence type="ECO:0000259" key="1">
    <source>
        <dbReference type="Pfam" id="PF14214"/>
    </source>
</evidence>
<dbReference type="InterPro" id="IPR005135">
    <property type="entry name" value="Endo/exonuclease/phosphatase"/>
</dbReference>
<feature type="domain" description="Helitron helicase-like" evidence="1">
    <location>
        <begin position="27"/>
        <end position="124"/>
    </location>
</feature>
<proteinExistence type="predicted"/>
<feature type="domain" description="Endonuclease/exonuclease/phosphatase" evidence="2">
    <location>
        <begin position="188"/>
        <end position="297"/>
    </location>
</feature>
<dbReference type="Pfam" id="PF14214">
    <property type="entry name" value="Helitron_like_N"/>
    <property type="match status" value="1"/>
</dbReference>
<keyword evidence="4" id="KW-1185">Reference proteome</keyword>
<organism evidence="3 4">
    <name type="scientific">Araneus ventricosus</name>
    <name type="common">Orbweaver spider</name>
    <name type="synonym">Epeira ventricosa</name>
    <dbReference type="NCBI Taxonomy" id="182803"/>
    <lineage>
        <taxon>Eukaryota</taxon>
        <taxon>Metazoa</taxon>
        <taxon>Ecdysozoa</taxon>
        <taxon>Arthropoda</taxon>
        <taxon>Chelicerata</taxon>
        <taxon>Arachnida</taxon>
        <taxon>Araneae</taxon>
        <taxon>Araneomorphae</taxon>
        <taxon>Entelegynae</taxon>
        <taxon>Araneoidea</taxon>
        <taxon>Araneidae</taxon>
        <taxon>Araneus</taxon>
    </lineage>
</organism>
<dbReference type="AlphaFoldDB" id="A0A4Y2P0X6"/>
<dbReference type="InterPro" id="IPR025476">
    <property type="entry name" value="Helitron_helicase-like"/>
</dbReference>